<dbReference type="AlphaFoldDB" id="A0A316UFK6"/>
<accession>A0A316UFK6</accession>
<dbReference type="Pfam" id="PF16188">
    <property type="entry name" value="Peptidase_M24_C"/>
    <property type="match status" value="1"/>
</dbReference>
<protein>
    <submittedName>
        <fullName evidence="9">Putative aminopeptidase P, cytoplasmic</fullName>
    </submittedName>
</protein>
<dbReference type="PANTHER" id="PTHR43763:SF6">
    <property type="entry name" value="XAA-PRO AMINOPEPTIDASE 1"/>
    <property type="match status" value="1"/>
</dbReference>
<keyword evidence="4" id="KW-0378">Hydrolase</keyword>
<dbReference type="EMBL" id="KZ819321">
    <property type="protein sequence ID" value="PWN24036.1"/>
    <property type="molecule type" value="Genomic_DNA"/>
</dbReference>
<dbReference type="GeneID" id="37013162"/>
<feature type="domain" description="Peptidase M24 C-terminal" evidence="8">
    <location>
        <begin position="592"/>
        <end position="655"/>
    </location>
</feature>
<comment type="similarity">
    <text evidence="2">Belongs to the peptidase M24B family.</text>
</comment>
<evidence type="ECO:0000313" key="9">
    <source>
        <dbReference type="EMBL" id="PWN24036.1"/>
    </source>
</evidence>
<keyword evidence="10" id="KW-1185">Reference proteome</keyword>
<dbReference type="InterPro" id="IPR050422">
    <property type="entry name" value="X-Pro_aminopeptidase_P"/>
</dbReference>
<dbReference type="Gene3D" id="3.40.350.10">
    <property type="entry name" value="Creatinase/prolidase N-terminal domain"/>
    <property type="match status" value="2"/>
</dbReference>
<evidence type="ECO:0000256" key="5">
    <source>
        <dbReference type="ARBA" id="ARBA00023211"/>
    </source>
</evidence>
<evidence type="ECO:0000259" key="8">
    <source>
        <dbReference type="Pfam" id="PF16188"/>
    </source>
</evidence>
<keyword evidence="5" id="KW-0464">Manganese</keyword>
<dbReference type="SUPFAM" id="SSF53092">
    <property type="entry name" value="Creatinase/prolidase N-terminal domain"/>
    <property type="match status" value="1"/>
</dbReference>
<dbReference type="GO" id="GO:0046872">
    <property type="term" value="F:metal ion binding"/>
    <property type="evidence" value="ECO:0007669"/>
    <property type="project" value="UniProtKB-KW"/>
</dbReference>
<dbReference type="InterPro" id="IPR033740">
    <property type="entry name" value="Pept_M24B"/>
</dbReference>
<keyword evidence="9" id="KW-0031">Aminopeptidase</keyword>
<dbReference type="SUPFAM" id="SSF55920">
    <property type="entry name" value="Creatinase/aminopeptidase"/>
    <property type="match status" value="1"/>
</dbReference>
<evidence type="ECO:0000256" key="3">
    <source>
        <dbReference type="ARBA" id="ARBA00022723"/>
    </source>
</evidence>
<dbReference type="CDD" id="cd01085">
    <property type="entry name" value="APP"/>
    <property type="match status" value="1"/>
</dbReference>
<dbReference type="InterPro" id="IPR000587">
    <property type="entry name" value="Creatinase_N"/>
</dbReference>
<dbReference type="InterPro" id="IPR036005">
    <property type="entry name" value="Creatinase/aminopeptidase-like"/>
</dbReference>
<dbReference type="STRING" id="1684307.A0A316UFK6"/>
<dbReference type="Proteomes" id="UP000245942">
    <property type="component" value="Unassembled WGS sequence"/>
</dbReference>
<gene>
    <name evidence="9" type="ORF">BCV69DRAFT_279941</name>
</gene>
<sequence>MGAVATERVDTTARVAHLRALMAQQEVQAYVIPSEDAHASEYPPESDLRRGFITGFTGSAGTAIVTTTPPITGEAATQGGKGEPEALLFTDGRYFLQAAQQLQPEVWKLMKQGEEGVPTWTEYLTGHLPQDTVIGIDPALLAVSDYQTLAKDLAKRGSSLKSLPSNLVDEIWDAIPSNEPGARPSASRQEIFVQPLKHAGKSVSEKVKEVRADLEKLSKDKAKDDVKIVGYVATMLDEVAWLMNLRGTDVPYNPVFFGFAVVPIEGKGKATVYLEGSKLTSDAKEQLQESGVEVQPYEAFYADLAARGKEQGQGEKMLVGQRASLAVSDALGGLSKVQIDRSPVIDLKSVKNEVEIDGFRHSHIVDGAALANYFAWLEGELTSGKTVSEYEGSEILKEFRAKMPGFKGESFTTISSTGPNAAIIHYSPSPDKSTTIDKSKIYLCDSGAQFVDGTTDVTRTLHFDPAAEDPQTLQTIKTAFTRVLQGHIAIDQVVFPKGTTGYVIDALARKALWEEGLDYRHGTGHGVGSFCNVHEGPAGIGTRIVFNETPLKDGMVLSNEPGYYQDGQWGIRIENLVIVRPANTRNNFGGKGFLKFEHITLCPIQTSLIDASLLSEKDKVWINAYHDEVLAKVGPVLKEQGSEGELGLKWLERECGQRV</sequence>
<dbReference type="FunFam" id="3.90.230.10:FF:000007">
    <property type="entry name" value="Xaa-Pro aminopeptidase P"/>
    <property type="match status" value="1"/>
</dbReference>
<proteinExistence type="inferred from homology"/>
<dbReference type="InterPro" id="IPR000994">
    <property type="entry name" value="Pept_M24"/>
</dbReference>
<dbReference type="PANTHER" id="PTHR43763">
    <property type="entry name" value="XAA-PRO AMINOPEPTIDASE 1"/>
    <property type="match status" value="1"/>
</dbReference>
<reference evidence="9 10" key="1">
    <citation type="journal article" date="2018" name="Mol. Biol. Evol.">
        <title>Broad Genomic Sampling Reveals a Smut Pathogenic Ancestry of the Fungal Clade Ustilaginomycotina.</title>
        <authorList>
            <person name="Kijpornyongpan T."/>
            <person name="Mondo S.J."/>
            <person name="Barry K."/>
            <person name="Sandor L."/>
            <person name="Lee J."/>
            <person name="Lipzen A."/>
            <person name="Pangilinan J."/>
            <person name="LaButti K."/>
            <person name="Hainaut M."/>
            <person name="Henrissat B."/>
            <person name="Grigoriev I.V."/>
            <person name="Spatafora J.W."/>
            <person name="Aime M.C."/>
        </authorList>
    </citation>
    <scope>NUCLEOTIDE SEQUENCE [LARGE SCALE GENOMIC DNA]</scope>
    <source>
        <strain evidence="9 10">MCA 4718</strain>
    </source>
</reference>
<evidence type="ECO:0000259" key="7">
    <source>
        <dbReference type="Pfam" id="PF01321"/>
    </source>
</evidence>
<organism evidence="9 10">
    <name type="scientific">Pseudomicrostroma glucosiphilum</name>
    <dbReference type="NCBI Taxonomy" id="1684307"/>
    <lineage>
        <taxon>Eukaryota</taxon>
        <taxon>Fungi</taxon>
        <taxon>Dikarya</taxon>
        <taxon>Basidiomycota</taxon>
        <taxon>Ustilaginomycotina</taxon>
        <taxon>Exobasidiomycetes</taxon>
        <taxon>Microstromatales</taxon>
        <taxon>Microstromatales incertae sedis</taxon>
        <taxon>Pseudomicrostroma</taxon>
    </lineage>
</organism>
<dbReference type="Pfam" id="PF01321">
    <property type="entry name" value="Creatinase_N"/>
    <property type="match status" value="1"/>
</dbReference>
<dbReference type="RefSeq" id="XP_025351196.1">
    <property type="nucleotide sequence ID" value="XM_025491428.1"/>
</dbReference>
<keyword evidence="3" id="KW-0479">Metal-binding</keyword>
<dbReference type="Gene3D" id="3.90.230.10">
    <property type="entry name" value="Creatinase/methionine aminopeptidase superfamily"/>
    <property type="match status" value="1"/>
</dbReference>
<keyword evidence="9" id="KW-0645">Protease</keyword>
<evidence type="ECO:0000256" key="1">
    <source>
        <dbReference type="ARBA" id="ARBA00001936"/>
    </source>
</evidence>
<dbReference type="InterPro" id="IPR032416">
    <property type="entry name" value="Peptidase_M24_C"/>
</dbReference>
<comment type="cofactor">
    <cofactor evidence="1">
        <name>Mn(2+)</name>
        <dbReference type="ChEBI" id="CHEBI:29035"/>
    </cofactor>
</comment>
<evidence type="ECO:0000259" key="6">
    <source>
        <dbReference type="Pfam" id="PF00557"/>
    </source>
</evidence>
<dbReference type="Pfam" id="PF16189">
    <property type="entry name" value="Creatinase_N_2"/>
    <property type="match status" value="1"/>
</dbReference>
<dbReference type="GO" id="GO:0070006">
    <property type="term" value="F:metalloaminopeptidase activity"/>
    <property type="evidence" value="ECO:0007669"/>
    <property type="project" value="InterPro"/>
</dbReference>
<dbReference type="InterPro" id="IPR029149">
    <property type="entry name" value="Creatin/AminoP/Spt16_N"/>
</dbReference>
<feature type="domain" description="Creatinase N-terminal" evidence="7">
    <location>
        <begin position="14"/>
        <end position="161"/>
    </location>
</feature>
<feature type="domain" description="Peptidase M24" evidence="6">
    <location>
        <begin position="359"/>
        <end position="580"/>
    </location>
</feature>
<evidence type="ECO:0000313" key="10">
    <source>
        <dbReference type="Proteomes" id="UP000245942"/>
    </source>
</evidence>
<evidence type="ECO:0000256" key="2">
    <source>
        <dbReference type="ARBA" id="ARBA00008766"/>
    </source>
</evidence>
<dbReference type="OrthoDB" id="9995434at2759"/>
<dbReference type="GO" id="GO:0005737">
    <property type="term" value="C:cytoplasm"/>
    <property type="evidence" value="ECO:0007669"/>
    <property type="project" value="UniProtKB-ARBA"/>
</dbReference>
<name>A0A316UFK6_9BASI</name>
<dbReference type="FunFam" id="3.40.350.10:FF:000003">
    <property type="entry name" value="Xaa-pro aminopeptidase P"/>
    <property type="match status" value="1"/>
</dbReference>
<evidence type="ECO:0000256" key="4">
    <source>
        <dbReference type="ARBA" id="ARBA00022801"/>
    </source>
</evidence>
<dbReference type="Pfam" id="PF00557">
    <property type="entry name" value="Peptidase_M24"/>
    <property type="match status" value="1"/>
</dbReference>